<protein>
    <recommendedName>
        <fullName evidence="3">Undecaprenyl-phosphate glucose phosphotransferase</fullName>
    </recommendedName>
</protein>
<name>A0A3B0T5P6_9ZZZZ</name>
<feature type="transmembrane region" description="Helical" evidence="1">
    <location>
        <begin position="12"/>
        <end position="32"/>
    </location>
</feature>
<sequence length="155" mass="18236">MLKQKATIFRRLMILLDFFLAGGSFVLAYFLRIQVEPFVPFEKLVWLLFLFTALWGFFLYVSGMYQSLRLKKLSEIFLIVYQAAYFSFFVFTGLCYLLRIAHISRIFIFLAFALAMIVISIEKIVIMKLFKQLRKKGFNHRSILIVGTGPRAMEF</sequence>
<accession>A0A3B0T5P6</accession>
<keyword evidence="1" id="KW-1133">Transmembrane helix</keyword>
<keyword evidence="1" id="KW-0472">Membrane</keyword>
<organism evidence="2">
    <name type="scientific">hydrothermal vent metagenome</name>
    <dbReference type="NCBI Taxonomy" id="652676"/>
    <lineage>
        <taxon>unclassified sequences</taxon>
        <taxon>metagenomes</taxon>
        <taxon>ecological metagenomes</taxon>
    </lineage>
</organism>
<proteinExistence type="predicted"/>
<evidence type="ECO:0008006" key="3">
    <source>
        <dbReference type="Google" id="ProtNLM"/>
    </source>
</evidence>
<feature type="transmembrane region" description="Helical" evidence="1">
    <location>
        <begin position="106"/>
        <end position="126"/>
    </location>
</feature>
<dbReference type="AlphaFoldDB" id="A0A3B0T5P6"/>
<reference evidence="2" key="1">
    <citation type="submission" date="2018-06" db="EMBL/GenBank/DDBJ databases">
        <authorList>
            <person name="Zhirakovskaya E."/>
        </authorList>
    </citation>
    <scope>NUCLEOTIDE SEQUENCE</scope>
</reference>
<feature type="transmembrane region" description="Helical" evidence="1">
    <location>
        <begin position="44"/>
        <end position="65"/>
    </location>
</feature>
<evidence type="ECO:0000256" key="1">
    <source>
        <dbReference type="SAM" id="Phobius"/>
    </source>
</evidence>
<evidence type="ECO:0000313" key="2">
    <source>
        <dbReference type="EMBL" id="VAW11423.1"/>
    </source>
</evidence>
<dbReference type="Pfam" id="PF13727">
    <property type="entry name" value="CoA_binding_3"/>
    <property type="match status" value="1"/>
</dbReference>
<gene>
    <name evidence="2" type="ORF">MNBD_BACTEROID05-364</name>
</gene>
<feature type="non-terminal residue" evidence="2">
    <location>
        <position position="155"/>
    </location>
</feature>
<keyword evidence="1" id="KW-0812">Transmembrane</keyword>
<dbReference type="EMBL" id="UOEN01000005">
    <property type="protein sequence ID" value="VAW11423.1"/>
    <property type="molecule type" value="Genomic_DNA"/>
</dbReference>
<feature type="transmembrane region" description="Helical" evidence="1">
    <location>
        <begin position="77"/>
        <end position="100"/>
    </location>
</feature>